<dbReference type="OrthoDB" id="10294712at2759"/>
<reference evidence="1 2" key="1">
    <citation type="journal article" date="2010" name="Nature">
        <title>The Ectocarpus genome and the independent evolution of multicellularity in brown algae.</title>
        <authorList>
            <person name="Cock J.M."/>
            <person name="Sterck L."/>
            <person name="Rouze P."/>
            <person name="Scornet D."/>
            <person name="Allen A.E."/>
            <person name="Amoutzias G."/>
            <person name="Anthouard V."/>
            <person name="Artiguenave F."/>
            <person name="Aury J.M."/>
            <person name="Badger J.H."/>
            <person name="Beszteri B."/>
            <person name="Billiau K."/>
            <person name="Bonnet E."/>
            <person name="Bothwell J.H."/>
            <person name="Bowler C."/>
            <person name="Boyen C."/>
            <person name="Brownlee C."/>
            <person name="Carrano C.J."/>
            <person name="Charrier B."/>
            <person name="Cho G.Y."/>
            <person name="Coelho S.M."/>
            <person name="Collen J."/>
            <person name="Corre E."/>
            <person name="Da Silva C."/>
            <person name="Delage L."/>
            <person name="Delaroque N."/>
            <person name="Dittami S.M."/>
            <person name="Doulbeau S."/>
            <person name="Elias M."/>
            <person name="Farnham G."/>
            <person name="Gachon C.M."/>
            <person name="Gschloessl B."/>
            <person name="Heesch S."/>
            <person name="Jabbari K."/>
            <person name="Jubin C."/>
            <person name="Kawai H."/>
            <person name="Kimura K."/>
            <person name="Kloareg B."/>
            <person name="Kupper F.C."/>
            <person name="Lang D."/>
            <person name="Le Bail A."/>
            <person name="Leblanc C."/>
            <person name="Lerouge P."/>
            <person name="Lohr M."/>
            <person name="Lopez P.J."/>
            <person name="Martens C."/>
            <person name="Maumus F."/>
            <person name="Michel G."/>
            <person name="Miranda-Saavedra D."/>
            <person name="Morales J."/>
            <person name="Moreau H."/>
            <person name="Motomura T."/>
            <person name="Nagasato C."/>
            <person name="Napoli C.A."/>
            <person name="Nelson D.R."/>
            <person name="Nyvall-Collen P."/>
            <person name="Peters A.F."/>
            <person name="Pommier C."/>
            <person name="Potin P."/>
            <person name="Poulain J."/>
            <person name="Quesneville H."/>
            <person name="Read B."/>
            <person name="Rensing S.A."/>
            <person name="Ritter A."/>
            <person name="Rousvoal S."/>
            <person name="Samanta M."/>
            <person name="Samson G."/>
            <person name="Schroeder D.C."/>
            <person name="Segurens B."/>
            <person name="Strittmatter M."/>
            <person name="Tonon T."/>
            <person name="Tregear J.W."/>
            <person name="Valentin K."/>
            <person name="von Dassow P."/>
            <person name="Yamagishi T."/>
            <person name="Van de Peer Y."/>
            <person name="Wincker P."/>
        </authorList>
    </citation>
    <scope>NUCLEOTIDE SEQUENCE [LARGE SCALE GENOMIC DNA]</scope>
    <source>
        <strain evidence="2">Ec32 / CCAP1310/4</strain>
    </source>
</reference>
<proteinExistence type="predicted"/>
<evidence type="ECO:0000313" key="2">
    <source>
        <dbReference type="Proteomes" id="UP000002630"/>
    </source>
</evidence>
<name>D7FXT5_ECTSI</name>
<accession>D7FXT5</accession>
<organism evidence="1 2">
    <name type="scientific">Ectocarpus siliculosus</name>
    <name type="common">Brown alga</name>
    <name type="synonym">Conferva siliculosa</name>
    <dbReference type="NCBI Taxonomy" id="2880"/>
    <lineage>
        <taxon>Eukaryota</taxon>
        <taxon>Sar</taxon>
        <taxon>Stramenopiles</taxon>
        <taxon>Ochrophyta</taxon>
        <taxon>PX clade</taxon>
        <taxon>Phaeophyceae</taxon>
        <taxon>Ectocarpales</taxon>
        <taxon>Ectocarpaceae</taxon>
        <taxon>Ectocarpus</taxon>
    </lineage>
</organism>
<evidence type="ECO:0000313" key="1">
    <source>
        <dbReference type="EMBL" id="CBJ32348.1"/>
    </source>
</evidence>
<dbReference type="EMBL" id="FN649760">
    <property type="protein sequence ID" value="CBJ32348.1"/>
    <property type="molecule type" value="Genomic_DNA"/>
</dbReference>
<protein>
    <submittedName>
        <fullName evidence="1">Uncharacterized protein</fullName>
    </submittedName>
</protein>
<dbReference type="InParanoid" id="D7FXT5"/>
<keyword evidence="2" id="KW-1185">Reference proteome</keyword>
<dbReference type="Proteomes" id="UP000002630">
    <property type="component" value="Unassembled WGS sequence"/>
</dbReference>
<gene>
    <name evidence="1" type="ORF">Esi_0332_0003</name>
</gene>
<dbReference type="AlphaFoldDB" id="D7FXT5"/>
<sequence length="240" mass="27226">MNGCEMGGLAVYPNEPSPWYEFELLKKGPGEGGGPTLFLHYKGSNKHVIPGMSWKGHPEGCNQGGRRHRNFFEDDPPCISGPASTREQLTGCLWKTSSRCMGFVPTESRRMRRDYYHQEKVMAVSVDDFIWDRFQTIVSWTHQRWVWHTETVLSESSHVMFYDDLQASPMGMIDLAAFMGLECSEDQARKVWESHQNAVPHGDYTTHGLQLGTIEWMNATMASLLPTAVSLHWGLNPTDT</sequence>